<dbReference type="GO" id="GO:0005814">
    <property type="term" value="C:centriole"/>
    <property type="evidence" value="ECO:0007669"/>
    <property type="project" value="TreeGrafter"/>
</dbReference>
<protein>
    <submittedName>
        <fullName evidence="3">Uncharacterized protein</fullName>
    </submittedName>
</protein>
<accession>A0A9N9WNY0</accession>
<evidence type="ECO:0000313" key="4">
    <source>
        <dbReference type="Proteomes" id="UP001153620"/>
    </source>
</evidence>
<dbReference type="InterPro" id="IPR031887">
    <property type="entry name" value="SDCCAG8"/>
</dbReference>
<dbReference type="GO" id="GO:0007098">
    <property type="term" value="P:centrosome cycle"/>
    <property type="evidence" value="ECO:0007669"/>
    <property type="project" value="InterPro"/>
</dbReference>
<feature type="compositionally biased region" description="Polar residues" evidence="2">
    <location>
        <begin position="928"/>
        <end position="946"/>
    </location>
</feature>
<reference evidence="3" key="2">
    <citation type="submission" date="2022-10" db="EMBL/GenBank/DDBJ databases">
        <authorList>
            <consortium name="ENA_rothamsted_submissions"/>
            <consortium name="culmorum"/>
            <person name="King R."/>
        </authorList>
    </citation>
    <scope>NUCLEOTIDE SEQUENCE</scope>
</reference>
<feature type="compositionally biased region" description="Low complexity" evidence="2">
    <location>
        <begin position="955"/>
        <end position="965"/>
    </location>
</feature>
<feature type="coiled-coil region" evidence="1">
    <location>
        <begin position="515"/>
        <end position="567"/>
    </location>
</feature>
<dbReference type="AlphaFoldDB" id="A0A9N9WNY0"/>
<dbReference type="PANTHER" id="PTHR34343:SF1">
    <property type="entry name" value="SEROLOGICALLY DEFINED COLON CANCER ANTIGEN 8"/>
    <property type="match status" value="1"/>
</dbReference>
<feature type="region of interest" description="Disordered" evidence="2">
    <location>
        <begin position="1131"/>
        <end position="1154"/>
    </location>
</feature>
<dbReference type="Pfam" id="PF15964">
    <property type="entry name" value="CCCAP"/>
    <property type="match status" value="2"/>
</dbReference>
<evidence type="ECO:0000256" key="1">
    <source>
        <dbReference type="SAM" id="Coils"/>
    </source>
</evidence>
<reference evidence="3" key="1">
    <citation type="submission" date="2022-01" db="EMBL/GenBank/DDBJ databases">
        <authorList>
            <person name="King R."/>
        </authorList>
    </citation>
    <scope>NUCLEOTIDE SEQUENCE</scope>
</reference>
<keyword evidence="1" id="KW-0175">Coiled coil</keyword>
<sequence length="1154" mass="133286">MASGSSMMMKKRSFDFPDHHYRDAINRLKYMLGDNYTTPTKFSSTSSIFKSVTDDETDTNTENTIIERPAIKEVSKYFPYKAYSTLSNASYAHKKTSNSLQVPLTNYSSSDALMQVSSAQAPNELLSFIEKQENYIEQLEKESNFCRDELNSLMTKVKDVINENETLSEHAKYEPSELDESFKSSYLSKPSKFTVTSGPNILFESRISELEAQLTQSTIDYKKISEENAELKRKRAIGGSDSLLDNACTEAYKKQIENLQRDKNALEDSVKKLQKQVTELKELDVQVFSKSQRNRDLVEQANFEKTQADIEIRRLKDELERQHERIRELQHETAKRIAEERSRAEHRYNYQVDQLGGDLTSQWEQSSKLQLELERMKRLESDTKREIASKNNTIEELKSEIKLKTTAHLSDMAQINSEKHSSEQEITSLRMQIERTERQGKTEISRLNAENSSLRQRIDRADADLLHSRRENLRLCDQISNLEKEIALGNIDKDHRPKDVKTVITEMEEKHTNTVHELESMISEQRQLMEKLTDQCKNLTQKLEDTSSKHKAEKQALRQTNQELMERLKGLWNCYKEKSLDRLCNSISSNSSSTPPNINNLNNDYKSATTTSNEQIPANGIEVKDQLTVSSHLQMQWKPINNSSNQSTMDNLIMKNVETQDHHQDLVLGLDQDQIRDLHLGQFQEHHHSKDFQKNQKNIANLKEVSQEMTRKDHSQIINSNKGNQIPLLPHESMNLIWSPSPSKSENQVSHSRMMNMNNSRKIFNKWLNKEVLFTPLHINCHNKPTKSPFIPISPITDHNKNMNTHPLQQDTRQVLQQQDIPQFQQQDTPQFLQQQDIPQFQRQDMQQQLQQSTSSLNMSQSINLSNSMSQYSPSTSQNLDDSHPRKKLPISNLLDVNLLKMSTTSSQQDIQNQDDSHQNLNISLQDPHMSSQKLQDATHHQNGNLHQERKSKIKSYSSDSYLSKKTTEIQKLTRKGSNLETTYHQNNSKSPHRNNSQKPQSQSHLVLQSQRHHKTHSKDPEQIPRQRSKWSRPRQSEEESQGTQKSESNKKRAETLWGKQLELDENLITCKNSLPRQSLIFEAKNKLFSSYESNMNNTTSSNNNDEDIEIQDVLAKPLIAEIVISSPSLFDETPTNSLSSHSSSPQITVQKLY</sequence>
<dbReference type="OrthoDB" id="10252347at2759"/>
<keyword evidence="4" id="KW-1185">Reference proteome</keyword>
<dbReference type="Proteomes" id="UP001153620">
    <property type="component" value="Chromosome 1"/>
</dbReference>
<dbReference type="GO" id="GO:0030010">
    <property type="term" value="P:establishment of cell polarity"/>
    <property type="evidence" value="ECO:0007669"/>
    <property type="project" value="TreeGrafter"/>
</dbReference>
<feature type="region of interest" description="Disordered" evidence="2">
    <location>
        <begin position="928"/>
        <end position="1054"/>
    </location>
</feature>
<feature type="coiled-coil region" evidence="1">
    <location>
        <begin position="207"/>
        <end position="336"/>
    </location>
</feature>
<feature type="compositionally biased region" description="Polar residues" evidence="2">
    <location>
        <begin position="866"/>
        <end position="880"/>
    </location>
</feature>
<feature type="coiled-coil region" evidence="1">
    <location>
        <begin position="129"/>
        <end position="156"/>
    </location>
</feature>
<proteinExistence type="predicted"/>
<name>A0A9N9WNY0_9DIPT</name>
<evidence type="ECO:0000256" key="2">
    <source>
        <dbReference type="SAM" id="MobiDB-lite"/>
    </source>
</evidence>
<feature type="region of interest" description="Disordered" evidence="2">
    <location>
        <begin position="866"/>
        <end position="888"/>
    </location>
</feature>
<evidence type="ECO:0000313" key="3">
    <source>
        <dbReference type="EMBL" id="CAG9800117.1"/>
    </source>
</evidence>
<dbReference type="GO" id="GO:0001764">
    <property type="term" value="P:neuron migration"/>
    <property type="evidence" value="ECO:0007669"/>
    <property type="project" value="TreeGrafter"/>
</dbReference>
<dbReference type="PANTHER" id="PTHR34343">
    <property type="entry name" value="SEROLOGICALLY DEFINED COLON CANCER ANTIGEN 8"/>
    <property type="match status" value="1"/>
</dbReference>
<dbReference type="EMBL" id="OU895877">
    <property type="protein sequence ID" value="CAG9800117.1"/>
    <property type="molecule type" value="Genomic_DNA"/>
</dbReference>
<gene>
    <name evidence="3" type="ORF">CHIRRI_LOCUS3068</name>
</gene>
<dbReference type="GO" id="GO:0035148">
    <property type="term" value="P:tube formation"/>
    <property type="evidence" value="ECO:0007669"/>
    <property type="project" value="TreeGrafter"/>
</dbReference>
<feature type="compositionally biased region" description="Polar residues" evidence="2">
    <location>
        <begin position="976"/>
        <end position="1010"/>
    </location>
</feature>
<organism evidence="3 4">
    <name type="scientific">Chironomus riparius</name>
    <dbReference type="NCBI Taxonomy" id="315576"/>
    <lineage>
        <taxon>Eukaryota</taxon>
        <taxon>Metazoa</taxon>
        <taxon>Ecdysozoa</taxon>
        <taxon>Arthropoda</taxon>
        <taxon>Hexapoda</taxon>
        <taxon>Insecta</taxon>
        <taxon>Pterygota</taxon>
        <taxon>Neoptera</taxon>
        <taxon>Endopterygota</taxon>
        <taxon>Diptera</taxon>
        <taxon>Nematocera</taxon>
        <taxon>Chironomoidea</taxon>
        <taxon>Chironomidae</taxon>
        <taxon>Chironominae</taxon>
        <taxon>Chironomus</taxon>
    </lineage>
</organism>
<dbReference type="GO" id="GO:0005813">
    <property type="term" value="C:centrosome"/>
    <property type="evidence" value="ECO:0007669"/>
    <property type="project" value="InterPro"/>
</dbReference>
<feature type="coiled-coil region" evidence="1">
    <location>
        <begin position="380"/>
        <end position="464"/>
    </location>
</feature>